<evidence type="ECO:0000256" key="8">
    <source>
        <dbReference type="ARBA" id="ARBA00023157"/>
    </source>
</evidence>
<dbReference type="Gene3D" id="3.40.50.11320">
    <property type="match status" value="1"/>
</dbReference>
<dbReference type="GO" id="GO:0004185">
    <property type="term" value="F:serine-type carboxypeptidase activity"/>
    <property type="evidence" value="ECO:0007669"/>
    <property type="project" value="InterPro"/>
</dbReference>
<comment type="subcellular location">
    <subcellularLocation>
        <location evidence="1">Secreted</location>
    </subcellularLocation>
</comment>
<evidence type="ECO:0000256" key="4">
    <source>
        <dbReference type="ARBA" id="ARBA00022645"/>
    </source>
</evidence>
<evidence type="ECO:0000313" key="10">
    <source>
        <dbReference type="EMBL" id="PIA46394.1"/>
    </source>
</evidence>
<gene>
    <name evidence="10" type="ORF">AQUCO_01500136v1</name>
</gene>
<evidence type="ECO:0000256" key="3">
    <source>
        <dbReference type="ARBA" id="ARBA00022525"/>
    </source>
</evidence>
<organism evidence="10 11">
    <name type="scientific">Aquilegia coerulea</name>
    <name type="common">Rocky mountain columbine</name>
    <dbReference type="NCBI Taxonomy" id="218851"/>
    <lineage>
        <taxon>Eukaryota</taxon>
        <taxon>Viridiplantae</taxon>
        <taxon>Streptophyta</taxon>
        <taxon>Embryophyta</taxon>
        <taxon>Tracheophyta</taxon>
        <taxon>Spermatophyta</taxon>
        <taxon>Magnoliopsida</taxon>
        <taxon>Ranunculales</taxon>
        <taxon>Ranunculaceae</taxon>
        <taxon>Thalictroideae</taxon>
        <taxon>Aquilegia</taxon>
    </lineage>
</organism>
<keyword evidence="5" id="KW-0645">Protease</keyword>
<dbReference type="OrthoDB" id="443318at2759"/>
<name>A0A2G5DS89_AQUCA</name>
<dbReference type="PANTHER" id="PTHR11802:SF470">
    <property type="entry name" value="CARBOXYPEPTIDASE"/>
    <property type="match status" value="1"/>
</dbReference>
<dbReference type="AlphaFoldDB" id="A0A2G5DS89"/>
<dbReference type="InParanoid" id="A0A2G5DS89"/>
<dbReference type="PRINTS" id="PR00724">
    <property type="entry name" value="CRBOXYPTASEC"/>
</dbReference>
<dbReference type="GO" id="GO:0006508">
    <property type="term" value="P:proteolysis"/>
    <property type="evidence" value="ECO:0007669"/>
    <property type="project" value="UniProtKB-KW"/>
</dbReference>
<dbReference type="FunFam" id="3.40.50.1820:FF:000030">
    <property type="entry name" value="Carboxypeptidase"/>
    <property type="match status" value="1"/>
</dbReference>
<keyword evidence="7" id="KW-0378">Hydrolase</keyword>
<dbReference type="Gene3D" id="6.10.250.940">
    <property type="match status" value="1"/>
</dbReference>
<evidence type="ECO:0000256" key="1">
    <source>
        <dbReference type="ARBA" id="ARBA00004613"/>
    </source>
</evidence>
<dbReference type="PANTHER" id="PTHR11802">
    <property type="entry name" value="SERINE PROTEASE FAMILY S10 SERINE CARBOXYPEPTIDASE"/>
    <property type="match status" value="1"/>
</dbReference>
<dbReference type="GO" id="GO:0005773">
    <property type="term" value="C:vacuole"/>
    <property type="evidence" value="ECO:0007669"/>
    <property type="project" value="TreeGrafter"/>
</dbReference>
<evidence type="ECO:0000313" key="11">
    <source>
        <dbReference type="Proteomes" id="UP000230069"/>
    </source>
</evidence>
<dbReference type="Proteomes" id="UP000230069">
    <property type="component" value="Unassembled WGS sequence"/>
</dbReference>
<evidence type="ECO:0000256" key="6">
    <source>
        <dbReference type="ARBA" id="ARBA00022729"/>
    </source>
</evidence>
<keyword evidence="9" id="KW-0325">Glycoprotein</keyword>
<dbReference type="EMBL" id="KZ305032">
    <property type="protein sequence ID" value="PIA46394.1"/>
    <property type="molecule type" value="Genomic_DNA"/>
</dbReference>
<evidence type="ECO:0000256" key="7">
    <source>
        <dbReference type="ARBA" id="ARBA00022801"/>
    </source>
</evidence>
<accession>A0A2G5DS89</accession>
<evidence type="ECO:0000256" key="2">
    <source>
        <dbReference type="ARBA" id="ARBA00009431"/>
    </source>
</evidence>
<dbReference type="InterPro" id="IPR001563">
    <property type="entry name" value="Peptidase_S10"/>
</dbReference>
<dbReference type="FunFam" id="3.40.50.11320:FF:000001">
    <property type="entry name" value="Carboxypeptidase"/>
    <property type="match status" value="1"/>
</dbReference>
<evidence type="ECO:0000256" key="5">
    <source>
        <dbReference type="ARBA" id="ARBA00022670"/>
    </source>
</evidence>
<sequence length="495" mass="55573">LLVAQARPKTKMKLTLFAHWLLFSCCLLAYPLTNHANQITYLDKLMKFRKSTNPPNSDAWPHLDISSEYSPVYISPQDGLMEADKIDAMPGQPQGVNFDQYSGYVTVDPTAGRALFYYLAESPENSSTNPLVLQLNANAFCSTLIKAMEEQGPFSVNSDGKTLHTNEYAWNNVANVIYLESPAGIGFSYSNLTSDYKKSGDKLTTKDAYVFLVNWLERFPQYKNRDFYLTGERYSGHFVPQLAYIILLNNKNTNQTVIDLKGIAIGNALIDDNNNTLGMYDYFWTHALNADETNREIHEYCVPDFSSDKCFSALDKGTFERGGVDIYNIYAPLCHDTSINDNGSAGSQIKEFDPCSGNYVEAYLNLPEVQKAFHAKPTVWSECSGLPWNDWPATILPTIKQLMASDISVWIYSGDMDGRVPVTSSRYSINTFKLPIKTVWYPWYTREEVGGYAVEYEGLVFATVRGAGPLVPSYQPERTLIMISSFLQGKLPAPA</sequence>
<comment type="similarity">
    <text evidence="2">Belongs to the peptidase S10 family.</text>
</comment>
<keyword evidence="4" id="KW-0121">Carboxypeptidase</keyword>
<dbReference type="GO" id="GO:0005576">
    <property type="term" value="C:extracellular region"/>
    <property type="evidence" value="ECO:0007669"/>
    <property type="project" value="UniProtKB-SubCell"/>
</dbReference>
<dbReference type="InterPro" id="IPR029058">
    <property type="entry name" value="AB_hydrolase_fold"/>
</dbReference>
<keyword evidence="8" id="KW-1015">Disulfide bond</keyword>
<dbReference type="SUPFAM" id="SSF53474">
    <property type="entry name" value="alpha/beta-Hydrolases"/>
    <property type="match status" value="1"/>
</dbReference>
<reference evidence="10 11" key="1">
    <citation type="submission" date="2017-09" db="EMBL/GenBank/DDBJ databases">
        <title>WGS assembly of Aquilegia coerulea Goldsmith.</title>
        <authorList>
            <person name="Hodges S."/>
            <person name="Kramer E."/>
            <person name="Nordborg M."/>
            <person name="Tomkins J."/>
            <person name="Borevitz J."/>
            <person name="Derieg N."/>
            <person name="Yan J."/>
            <person name="Mihaltcheva S."/>
            <person name="Hayes R.D."/>
            <person name="Rokhsar D."/>
        </authorList>
    </citation>
    <scope>NUCLEOTIDE SEQUENCE [LARGE SCALE GENOMIC DNA]</scope>
    <source>
        <strain evidence="11">cv. Goldsmith</strain>
    </source>
</reference>
<proteinExistence type="inferred from homology"/>
<keyword evidence="3" id="KW-0964">Secreted</keyword>
<evidence type="ECO:0008006" key="12">
    <source>
        <dbReference type="Google" id="ProtNLM"/>
    </source>
</evidence>
<keyword evidence="11" id="KW-1185">Reference proteome</keyword>
<protein>
    <recommendedName>
        <fullName evidence="12">Carboxypeptidase</fullName>
    </recommendedName>
</protein>
<feature type="non-terminal residue" evidence="10">
    <location>
        <position position="1"/>
    </location>
</feature>
<keyword evidence="6" id="KW-0732">Signal</keyword>
<dbReference type="Gene3D" id="3.40.50.1820">
    <property type="entry name" value="alpha/beta hydrolase"/>
    <property type="match status" value="1"/>
</dbReference>
<evidence type="ECO:0000256" key="9">
    <source>
        <dbReference type="ARBA" id="ARBA00023180"/>
    </source>
</evidence>
<dbReference type="Pfam" id="PF00450">
    <property type="entry name" value="Peptidase_S10"/>
    <property type="match status" value="1"/>
</dbReference>